<evidence type="ECO:0000256" key="1">
    <source>
        <dbReference type="SAM" id="Coils"/>
    </source>
</evidence>
<keyword evidence="4" id="KW-1185">Reference proteome</keyword>
<name>A0A0F7S1U5_9BASI</name>
<dbReference type="Proteomes" id="UP000242770">
    <property type="component" value="Unassembled WGS sequence"/>
</dbReference>
<gene>
    <name evidence="3" type="primary">SSCI06160.1</name>
</gene>
<accession>A0A0F7S1U5</accession>
<evidence type="ECO:0000313" key="3">
    <source>
        <dbReference type="EMBL" id="CDW95122.1"/>
    </source>
</evidence>
<evidence type="ECO:0000313" key="4">
    <source>
        <dbReference type="Proteomes" id="UP000242770"/>
    </source>
</evidence>
<feature type="compositionally biased region" description="Low complexity" evidence="2">
    <location>
        <begin position="32"/>
        <end position="43"/>
    </location>
</feature>
<dbReference type="AlphaFoldDB" id="A0A0F7S1U5"/>
<evidence type="ECO:0000256" key="2">
    <source>
        <dbReference type="SAM" id="MobiDB-lite"/>
    </source>
</evidence>
<sequence length="278" mass="31082">MDDFEWILESQPFDLSPFGADDDPEADTANHTTTATTTASASSFDRQGPQLSSAAARHNQRRRQLKNGLDTLRDITKCPKYLSQADAHQHIYNFINQLLVSQKESSSPHQSLRSELELELNLVGTLSKKYIVPVIQDAHVTSITEFCFFMGHIYAEMQNNEKVLHYEITKLANDNDRLADENARLAQALDHLAADFTCQTILDTERLILDSAVVASSDNERASKRLCIVSPLGTTAVANKCPAQHLDRWNQHDHCSLSPPLLQLTPLSLNANARFLDL</sequence>
<proteinExistence type="predicted"/>
<organism evidence="3 4">
    <name type="scientific">Sporisorium scitamineum</name>
    <dbReference type="NCBI Taxonomy" id="49012"/>
    <lineage>
        <taxon>Eukaryota</taxon>
        <taxon>Fungi</taxon>
        <taxon>Dikarya</taxon>
        <taxon>Basidiomycota</taxon>
        <taxon>Ustilaginomycotina</taxon>
        <taxon>Ustilaginomycetes</taxon>
        <taxon>Ustilaginales</taxon>
        <taxon>Ustilaginaceae</taxon>
        <taxon>Sporisorium</taxon>
    </lineage>
</organism>
<keyword evidence="1" id="KW-0175">Coiled coil</keyword>
<dbReference type="EMBL" id="CCFA01000328">
    <property type="protein sequence ID" value="CDW95122.1"/>
    <property type="molecule type" value="Genomic_DNA"/>
</dbReference>
<reference evidence="4" key="1">
    <citation type="submission" date="2014-06" db="EMBL/GenBank/DDBJ databases">
        <authorList>
            <person name="Berkman P.J."/>
        </authorList>
    </citation>
    <scope>NUCLEOTIDE SEQUENCE [LARGE SCALE GENOMIC DNA]</scope>
</reference>
<feature type="region of interest" description="Disordered" evidence="2">
    <location>
        <begin position="10"/>
        <end position="60"/>
    </location>
</feature>
<protein>
    <submittedName>
        <fullName evidence="3">Uncharacterized protein</fullName>
    </submittedName>
</protein>
<feature type="coiled-coil region" evidence="1">
    <location>
        <begin position="168"/>
        <end position="195"/>
    </location>
</feature>